<sequence>MTYEELLTLSDSENLIVKEKELSGYGGRIYKNRIAINRSLPTQVEKSCVLAEELGHHYTTTGDILDQSNAMNRKQEYRARLYGYNLKIGLTGLIRAYESGCRNFYEMAEYLDVTEEYLEEAIDCYKAKYGLYVSIDNYIIYFEPFAVMHMITSA</sequence>
<accession>A0A8S5TZS3</accession>
<evidence type="ECO:0000259" key="1">
    <source>
        <dbReference type="Pfam" id="PF06114"/>
    </source>
</evidence>
<feature type="domain" description="IrrE N-terminal-like" evidence="1">
    <location>
        <begin position="20"/>
        <end position="120"/>
    </location>
</feature>
<dbReference type="Pfam" id="PF06114">
    <property type="entry name" value="Peptidase_M78"/>
    <property type="match status" value="1"/>
</dbReference>
<dbReference type="EMBL" id="BK015967">
    <property type="protein sequence ID" value="DAF87709.1"/>
    <property type="molecule type" value="Genomic_DNA"/>
</dbReference>
<protein>
    <submittedName>
        <fullName evidence="2">IrrE protein</fullName>
    </submittedName>
</protein>
<reference evidence="2" key="1">
    <citation type="journal article" date="2021" name="Proc. Natl. Acad. Sci. U.S.A.">
        <title>A Catalog of Tens of Thousands of Viruses from Human Metagenomes Reveals Hidden Associations with Chronic Diseases.</title>
        <authorList>
            <person name="Tisza M.J."/>
            <person name="Buck C.B."/>
        </authorList>
    </citation>
    <scope>NUCLEOTIDE SEQUENCE</scope>
    <source>
        <strain evidence="2">CtMne5</strain>
    </source>
</reference>
<organism evidence="2">
    <name type="scientific">Myoviridae sp. ctMne5</name>
    <dbReference type="NCBI Taxonomy" id="2825089"/>
    <lineage>
        <taxon>Viruses</taxon>
        <taxon>Duplodnaviria</taxon>
        <taxon>Heunggongvirae</taxon>
        <taxon>Uroviricota</taxon>
        <taxon>Caudoviricetes</taxon>
    </lineage>
</organism>
<proteinExistence type="predicted"/>
<evidence type="ECO:0000313" key="2">
    <source>
        <dbReference type="EMBL" id="DAF87709.1"/>
    </source>
</evidence>
<dbReference type="InterPro" id="IPR010359">
    <property type="entry name" value="IrrE_HExxH"/>
</dbReference>
<name>A0A8S5TZS3_9CAUD</name>